<accession>A0A382I735</accession>
<name>A0A382I735_9ZZZZ</name>
<evidence type="ECO:0000313" key="2">
    <source>
        <dbReference type="EMBL" id="SVB95142.1"/>
    </source>
</evidence>
<gene>
    <name evidence="2" type="ORF">METZ01_LOCUS247996</name>
</gene>
<feature type="compositionally biased region" description="Basic and acidic residues" evidence="1">
    <location>
        <begin position="50"/>
        <end position="67"/>
    </location>
</feature>
<evidence type="ECO:0000256" key="1">
    <source>
        <dbReference type="SAM" id="MobiDB-lite"/>
    </source>
</evidence>
<feature type="region of interest" description="Disordered" evidence="1">
    <location>
        <begin position="38"/>
        <end position="67"/>
    </location>
</feature>
<sequence length="67" mass="7485">MERLVEAELRLIGGDHRFDALLTKTTGGHELTEFFANRVSTGAEPGNEEIDTRRSPHHDEKQGDPAQ</sequence>
<feature type="non-terminal residue" evidence="2">
    <location>
        <position position="67"/>
    </location>
</feature>
<reference evidence="2" key="1">
    <citation type="submission" date="2018-05" db="EMBL/GenBank/DDBJ databases">
        <authorList>
            <person name="Lanie J.A."/>
            <person name="Ng W.-L."/>
            <person name="Kazmierczak K.M."/>
            <person name="Andrzejewski T.M."/>
            <person name="Davidsen T.M."/>
            <person name="Wayne K.J."/>
            <person name="Tettelin H."/>
            <person name="Glass J.I."/>
            <person name="Rusch D."/>
            <person name="Podicherti R."/>
            <person name="Tsui H.-C.T."/>
            <person name="Winkler M.E."/>
        </authorList>
    </citation>
    <scope>NUCLEOTIDE SEQUENCE</scope>
</reference>
<dbReference type="AlphaFoldDB" id="A0A382I735"/>
<organism evidence="2">
    <name type="scientific">marine metagenome</name>
    <dbReference type="NCBI Taxonomy" id="408172"/>
    <lineage>
        <taxon>unclassified sequences</taxon>
        <taxon>metagenomes</taxon>
        <taxon>ecological metagenomes</taxon>
    </lineage>
</organism>
<proteinExistence type="predicted"/>
<protein>
    <submittedName>
        <fullName evidence="2">Uncharacterized protein</fullName>
    </submittedName>
</protein>
<dbReference type="EMBL" id="UINC01065455">
    <property type="protein sequence ID" value="SVB95142.1"/>
    <property type="molecule type" value="Genomic_DNA"/>
</dbReference>